<dbReference type="Gene3D" id="3.40.630.10">
    <property type="entry name" value="Zn peptidases"/>
    <property type="match status" value="1"/>
</dbReference>
<evidence type="ECO:0000256" key="7">
    <source>
        <dbReference type="ARBA" id="ARBA00022833"/>
    </source>
</evidence>
<evidence type="ECO:0000256" key="10">
    <source>
        <dbReference type="RuleBase" id="RU004387"/>
    </source>
</evidence>
<dbReference type="Gene3D" id="2.30.250.10">
    <property type="entry name" value="Aminopeptidase i, Domain 2"/>
    <property type="match status" value="1"/>
</dbReference>
<dbReference type="PRINTS" id="PR00932">
    <property type="entry name" value="AMINO1PTASE"/>
</dbReference>
<keyword evidence="6 9" id="KW-0378">Hydrolase</keyword>
<keyword evidence="8 9" id="KW-0482">Metalloprotease</keyword>
<dbReference type="AlphaFoldDB" id="A0A926IEX5"/>
<dbReference type="PANTHER" id="PTHR28570">
    <property type="entry name" value="ASPARTYL AMINOPEPTIDASE"/>
    <property type="match status" value="1"/>
</dbReference>
<organism evidence="11 12">
    <name type="scientific">Zhenhengia yiwuensis</name>
    <dbReference type="NCBI Taxonomy" id="2763666"/>
    <lineage>
        <taxon>Bacteria</taxon>
        <taxon>Bacillati</taxon>
        <taxon>Bacillota</taxon>
        <taxon>Clostridia</taxon>
        <taxon>Lachnospirales</taxon>
        <taxon>Lachnospiraceae</taxon>
        <taxon>Zhenhengia</taxon>
    </lineage>
</organism>
<keyword evidence="5 9" id="KW-0479">Metal-binding</keyword>
<sequence length="464" mass="51431">MSDLNKEYKSAWETYTEEDKKALFAYGERYRKFISDNKTERECIKSMVKTAEEAGYRNIEDCIAKGERLQAGDKVYANYNDKTLLMFCIGQEHIANGLNLLGAHLDSPRLDLKPNPLYEDTNFAMFKTHYYGGVKKYQWVAMPLSIHGIVAKKDGTVVDVVIGEDETDPVVGISDLLIHLSGEQMQKKLGEAIAGEDLNICLGTLPLEGEEKDKVKANILKLLNDKYGITEEDFVSAEIQIVPAGAARDYGLDRSMVMGYGQDDRVCGYASFEAQLEVENPARTTGTILVDKEEIGSVGASGMQSKFFENMVAELIGLTGEYSDLTLRRALSRSKMLSSDVTAGHDPNYPSVLEKNNAAYFGKGVVFSKYTGSRGKSGSNEANAEYVAYLRRIMEENNVIWQTAELGRIDLGGGGTIAYILANYGMDVIDCGVPVHSMHAPWEITSKVDLYEMRKAYIAFLKNA</sequence>
<dbReference type="CDD" id="cd05659">
    <property type="entry name" value="M18_API"/>
    <property type="match status" value="1"/>
</dbReference>
<evidence type="ECO:0000256" key="6">
    <source>
        <dbReference type="ARBA" id="ARBA00022801"/>
    </source>
</evidence>
<dbReference type="GO" id="GO:0006508">
    <property type="term" value="P:proteolysis"/>
    <property type="evidence" value="ECO:0007669"/>
    <property type="project" value="UniProtKB-KW"/>
</dbReference>
<evidence type="ECO:0000256" key="1">
    <source>
        <dbReference type="ARBA" id="ARBA00001947"/>
    </source>
</evidence>
<dbReference type="InterPro" id="IPR023358">
    <property type="entry name" value="Peptidase_M18_dom2"/>
</dbReference>
<accession>A0A926IEX5</accession>
<evidence type="ECO:0000313" key="11">
    <source>
        <dbReference type="EMBL" id="MBC8580389.1"/>
    </source>
</evidence>
<comment type="cofactor">
    <cofactor evidence="1 10">
        <name>Zn(2+)</name>
        <dbReference type="ChEBI" id="CHEBI:29105"/>
    </cofactor>
</comment>
<keyword evidence="3 9" id="KW-0031">Aminopeptidase</keyword>
<evidence type="ECO:0000256" key="5">
    <source>
        <dbReference type="ARBA" id="ARBA00022723"/>
    </source>
</evidence>
<dbReference type="FunFam" id="2.30.250.10:FF:000006">
    <property type="entry name" value="Probable M18 family aminopeptidase 1"/>
    <property type="match status" value="1"/>
</dbReference>
<evidence type="ECO:0000256" key="4">
    <source>
        <dbReference type="ARBA" id="ARBA00022670"/>
    </source>
</evidence>
<evidence type="ECO:0000256" key="3">
    <source>
        <dbReference type="ARBA" id="ARBA00022438"/>
    </source>
</evidence>
<dbReference type="InterPro" id="IPR001948">
    <property type="entry name" value="Peptidase_M18"/>
</dbReference>
<dbReference type="SUPFAM" id="SSF101821">
    <property type="entry name" value="Aminopeptidase/glucanase lid domain"/>
    <property type="match status" value="1"/>
</dbReference>
<keyword evidence="7 9" id="KW-0862">Zinc</keyword>
<dbReference type="GO" id="GO:0008237">
    <property type="term" value="F:metallopeptidase activity"/>
    <property type="evidence" value="ECO:0007669"/>
    <property type="project" value="UniProtKB-KW"/>
</dbReference>
<dbReference type="Pfam" id="PF02127">
    <property type="entry name" value="Peptidase_M18"/>
    <property type="match status" value="1"/>
</dbReference>
<protein>
    <recommendedName>
        <fullName evidence="10">M18 family aminopeptidase</fullName>
        <ecNumber evidence="10">3.4.11.-</ecNumber>
    </recommendedName>
</protein>
<dbReference type="EMBL" id="JACRSY010000020">
    <property type="protein sequence ID" value="MBC8580389.1"/>
    <property type="molecule type" value="Genomic_DNA"/>
</dbReference>
<dbReference type="PANTHER" id="PTHR28570:SF2">
    <property type="entry name" value="M18 FAMILY AMINOPEPTIDASE 1-RELATED"/>
    <property type="match status" value="1"/>
</dbReference>
<dbReference type="Proteomes" id="UP000655830">
    <property type="component" value="Unassembled WGS sequence"/>
</dbReference>
<dbReference type="GO" id="GO:0004177">
    <property type="term" value="F:aminopeptidase activity"/>
    <property type="evidence" value="ECO:0007669"/>
    <property type="project" value="UniProtKB-KW"/>
</dbReference>
<dbReference type="EC" id="3.4.11.-" evidence="10"/>
<gene>
    <name evidence="11" type="ORF">H8718_12705</name>
</gene>
<comment type="similarity">
    <text evidence="2 9">Belongs to the peptidase M18 family.</text>
</comment>
<comment type="caution">
    <text evidence="11">The sequence shown here is derived from an EMBL/GenBank/DDBJ whole genome shotgun (WGS) entry which is preliminary data.</text>
</comment>
<name>A0A926IEX5_9FIRM</name>
<evidence type="ECO:0000313" key="12">
    <source>
        <dbReference type="Proteomes" id="UP000655830"/>
    </source>
</evidence>
<dbReference type="NCBIfam" id="NF002600">
    <property type="entry name" value="PRK02256.1"/>
    <property type="match status" value="1"/>
</dbReference>
<dbReference type="SUPFAM" id="SSF53187">
    <property type="entry name" value="Zn-dependent exopeptidases"/>
    <property type="match status" value="1"/>
</dbReference>
<evidence type="ECO:0000256" key="9">
    <source>
        <dbReference type="RuleBase" id="RU004386"/>
    </source>
</evidence>
<evidence type="ECO:0000256" key="8">
    <source>
        <dbReference type="ARBA" id="ARBA00023049"/>
    </source>
</evidence>
<dbReference type="GO" id="GO:0005737">
    <property type="term" value="C:cytoplasm"/>
    <property type="evidence" value="ECO:0007669"/>
    <property type="project" value="UniProtKB-ARBA"/>
</dbReference>
<dbReference type="RefSeq" id="WP_249333199.1">
    <property type="nucleotide sequence ID" value="NZ_JACRSY010000020.1"/>
</dbReference>
<evidence type="ECO:0000256" key="2">
    <source>
        <dbReference type="ARBA" id="ARBA00008290"/>
    </source>
</evidence>
<keyword evidence="4 9" id="KW-0645">Protease</keyword>
<proteinExistence type="inferred from homology"/>
<keyword evidence="12" id="KW-1185">Reference proteome</keyword>
<reference evidence="11" key="1">
    <citation type="submission" date="2020-08" db="EMBL/GenBank/DDBJ databases">
        <title>Genome public.</title>
        <authorList>
            <person name="Liu C."/>
            <person name="Sun Q."/>
        </authorList>
    </citation>
    <scope>NUCLEOTIDE SEQUENCE</scope>
    <source>
        <strain evidence="11">NSJ-12</strain>
    </source>
</reference>
<dbReference type="GO" id="GO:0008270">
    <property type="term" value="F:zinc ion binding"/>
    <property type="evidence" value="ECO:0007669"/>
    <property type="project" value="InterPro"/>
</dbReference>